<keyword evidence="1" id="KW-1133">Transmembrane helix</keyword>
<evidence type="ECO:0000313" key="4">
    <source>
        <dbReference type="Proteomes" id="UP001220209"/>
    </source>
</evidence>
<dbReference type="EMBL" id="AP018360">
    <property type="protein sequence ID" value="BBA45146.1"/>
    <property type="molecule type" value="Genomic_DNA"/>
</dbReference>
<dbReference type="EMBL" id="CP090643">
    <property type="protein sequence ID" value="WFN23478.1"/>
    <property type="molecule type" value="Genomic_DNA"/>
</dbReference>
<evidence type="ECO:0000313" key="3">
    <source>
        <dbReference type="EMBL" id="WFN23478.1"/>
    </source>
</evidence>
<proteinExistence type="predicted"/>
<dbReference type="Proteomes" id="UP001220209">
    <property type="component" value="Plasmid unnamed1"/>
</dbReference>
<accession>A0A250LKP2</accession>
<protein>
    <submittedName>
        <fullName evidence="2">Uncharacterized protein</fullName>
    </submittedName>
</protein>
<organism evidence="2">
    <name type="scientific">Burkholderia contaminans</name>
    <dbReference type="NCBI Taxonomy" id="488447"/>
    <lineage>
        <taxon>Bacteria</taxon>
        <taxon>Pseudomonadati</taxon>
        <taxon>Pseudomonadota</taxon>
        <taxon>Betaproteobacteria</taxon>
        <taxon>Burkholderiales</taxon>
        <taxon>Burkholderiaceae</taxon>
        <taxon>Burkholderia</taxon>
        <taxon>Burkholderia cepacia complex</taxon>
    </lineage>
</organism>
<reference evidence="2" key="1">
    <citation type="journal article" date="2016" name="Biosci. Biotechnol. Biochem.">
        <title>Bioconversion of AHX to AOH by resting cells of Burkholderia contaminans CH-1.</title>
        <authorList>
            <person name="Choi J.H."/>
            <person name="Kikuchi A."/>
            <person name="Pumkaeo P."/>
            <person name="Hirai H."/>
            <person name="Tokuyama S."/>
            <person name="Kawagishi H."/>
        </authorList>
    </citation>
    <scope>NUCLEOTIDE SEQUENCE</scope>
    <source>
        <strain evidence="2">CH-1</strain>
        <plasmid evidence="2">pBC453</plasmid>
    </source>
</reference>
<feature type="transmembrane region" description="Helical" evidence="1">
    <location>
        <begin position="12"/>
        <end position="38"/>
    </location>
</feature>
<keyword evidence="1" id="KW-0472">Membrane</keyword>
<dbReference type="AlphaFoldDB" id="A0A250LKP2"/>
<evidence type="ECO:0000313" key="2">
    <source>
        <dbReference type="EMBL" id="BBA45146.1"/>
    </source>
</evidence>
<keyword evidence="1" id="KW-0812">Transmembrane</keyword>
<sequence>MDEEDNRTFKQRWLSLTVGVWCWLAPVAVIVCAVAKLASVEGAESMPWGAIIVGPAIAVAPSIAIFCAWLTFMTHRWDWHD</sequence>
<feature type="transmembrane region" description="Helical" evidence="1">
    <location>
        <begin position="50"/>
        <end position="72"/>
    </location>
</feature>
<name>A0A250LKP2_9BURK</name>
<evidence type="ECO:0000256" key="1">
    <source>
        <dbReference type="SAM" id="Phobius"/>
    </source>
</evidence>
<dbReference type="RefSeq" id="WP_046543894.1">
    <property type="nucleotide sequence ID" value="NZ_AP018360.1"/>
</dbReference>
<geneLocation type="plasmid" evidence="2">
    <name>pBC453</name>
</geneLocation>
<gene>
    <name evidence="2" type="ORF">BCCH1_76570</name>
    <name evidence="3" type="ORF">LXE91_40865</name>
</gene>
<keyword evidence="2" id="KW-0614">Plasmid</keyword>
<geneLocation type="plasmid" evidence="3 4">
    <name>unnamed1</name>
</geneLocation>
<reference evidence="2" key="2">
    <citation type="journal article" date="2017" name="Genome Announc.">
        <title>High-Quality Draft Genome Sequence of Burkholderia contaminans CH-1, a Gram-Negative Bacterium That Metabolizes 2-Azahypoxanthine, a Plant Growth-Regulating Compound.</title>
        <authorList>
            <person name="Choi J.-H."/>
            <person name="Sugiura H."/>
            <person name="Moriuchi R."/>
            <person name="Kawagishi H."/>
            <person name="Dohra H."/>
        </authorList>
    </citation>
    <scope>NUCLEOTIDE SEQUENCE</scope>
    <source>
        <strain evidence="2">CH-1</strain>
        <plasmid evidence="2">pBC453</plasmid>
    </source>
</reference>
<reference evidence="3 4" key="3">
    <citation type="submission" date="2021-12" db="EMBL/GenBank/DDBJ databases">
        <title>Genomic and phenotypic characterization of three Burkholderia contaminans isolates recovered from different sources.</title>
        <authorList>
            <person name="Lopez De Volder A."/>
            <person name="Fan Y."/>
            <person name="Nunvar J."/>
            <person name="Herrera T."/>
            <person name="Timp W."/>
            <person name="Degrossi J."/>
        </authorList>
    </citation>
    <scope>NUCLEOTIDE SEQUENCE [LARGE SCALE GENOMIC DNA]</scope>
    <source>
        <strain evidence="3 4">LMG 23361</strain>
        <plasmid evidence="3 4">unnamed1</plasmid>
    </source>
</reference>